<name>A0A975GNL9_9BACT</name>
<accession>A0A975GNL9</accession>
<dbReference type="SUPFAM" id="SSF53756">
    <property type="entry name" value="UDP-Glycosyltransferase/glycogen phosphorylase"/>
    <property type="match status" value="1"/>
</dbReference>
<dbReference type="KEGG" id="dmm:dnm_039540"/>
<dbReference type="GO" id="GO:0008168">
    <property type="term" value="F:methyltransferase activity"/>
    <property type="evidence" value="ECO:0007669"/>
    <property type="project" value="UniProtKB-KW"/>
</dbReference>
<dbReference type="Pfam" id="PF05711">
    <property type="entry name" value="TylF"/>
    <property type="match status" value="1"/>
</dbReference>
<dbReference type="InterPro" id="IPR041698">
    <property type="entry name" value="Methyltransf_25"/>
</dbReference>
<evidence type="ECO:0000256" key="1">
    <source>
        <dbReference type="PROSITE-ProRule" id="PRU00339"/>
    </source>
</evidence>
<dbReference type="PANTHER" id="PTHR40036">
    <property type="entry name" value="MACROCIN O-METHYLTRANSFERASE"/>
    <property type="match status" value="1"/>
</dbReference>
<gene>
    <name evidence="4" type="ORF">dnm_039540</name>
</gene>
<dbReference type="Pfam" id="PF13524">
    <property type="entry name" value="Glyco_trans_1_2"/>
    <property type="match status" value="1"/>
</dbReference>
<dbReference type="InterPro" id="IPR011990">
    <property type="entry name" value="TPR-like_helical_dom_sf"/>
</dbReference>
<dbReference type="Pfam" id="PF14559">
    <property type="entry name" value="TPR_19"/>
    <property type="match status" value="1"/>
</dbReference>
<dbReference type="InterPro" id="IPR029063">
    <property type="entry name" value="SAM-dependent_MTases_sf"/>
</dbReference>
<organism evidence="4 5">
    <name type="scientific">Desulfonema magnum</name>
    <dbReference type="NCBI Taxonomy" id="45655"/>
    <lineage>
        <taxon>Bacteria</taxon>
        <taxon>Pseudomonadati</taxon>
        <taxon>Thermodesulfobacteriota</taxon>
        <taxon>Desulfobacteria</taxon>
        <taxon>Desulfobacterales</taxon>
        <taxon>Desulfococcaceae</taxon>
        <taxon>Desulfonema</taxon>
    </lineage>
</organism>
<keyword evidence="4" id="KW-0808">Transferase</keyword>
<keyword evidence="4" id="KW-0489">Methyltransferase</keyword>
<evidence type="ECO:0000313" key="4">
    <source>
        <dbReference type="EMBL" id="QTA87914.1"/>
    </source>
</evidence>
<dbReference type="InterPro" id="IPR019734">
    <property type="entry name" value="TPR_rpt"/>
</dbReference>
<dbReference type="PROSITE" id="PS50005">
    <property type="entry name" value="TPR"/>
    <property type="match status" value="1"/>
</dbReference>
<evidence type="ECO:0000259" key="3">
    <source>
        <dbReference type="Pfam" id="PF13649"/>
    </source>
</evidence>
<dbReference type="Pfam" id="PF13649">
    <property type="entry name" value="Methyltransf_25"/>
    <property type="match status" value="1"/>
</dbReference>
<evidence type="ECO:0000259" key="2">
    <source>
        <dbReference type="Pfam" id="PF13524"/>
    </source>
</evidence>
<reference evidence="4" key="1">
    <citation type="journal article" date="2021" name="Microb. Physiol.">
        <title>Proteogenomic Insights into the Physiology of Marine, Sulfate-Reducing, Filamentous Desulfonema limicola and Desulfonema magnum.</title>
        <authorList>
            <person name="Schnaars V."/>
            <person name="Wohlbrand L."/>
            <person name="Scheve S."/>
            <person name="Hinrichs C."/>
            <person name="Reinhardt R."/>
            <person name="Rabus R."/>
        </authorList>
    </citation>
    <scope>NUCLEOTIDE SEQUENCE</scope>
    <source>
        <strain evidence="4">4be13</strain>
    </source>
</reference>
<keyword evidence="5" id="KW-1185">Reference proteome</keyword>
<dbReference type="InterPro" id="IPR008884">
    <property type="entry name" value="TylF_MeTrfase"/>
</dbReference>
<dbReference type="Gene3D" id="3.40.50.150">
    <property type="entry name" value="Vaccinia Virus protein VP39"/>
    <property type="match status" value="3"/>
</dbReference>
<dbReference type="PANTHER" id="PTHR40036:SF1">
    <property type="entry name" value="MACROCIN O-METHYLTRANSFERASE"/>
    <property type="match status" value="1"/>
</dbReference>
<protein>
    <submittedName>
        <fullName evidence="4">Methyltransferase and tetratricopeptide domains-containing protein</fullName>
    </submittedName>
</protein>
<dbReference type="GO" id="GO:0032259">
    <property type="term" value="P:methylation"/>
    <property type="evidence" value="ECO:0007669"/>
    <property type="project" value="UniProtKB-KW"/>
</dbReference>
<dbReference type="CDD" id="cd02440">
    <property type="entry name" value="AdoMet_MTases"/>
    <property type="match status" value="1"/>
</dbReference>
<dbReference type="EMBL" id="CP061800">
    <property type="protein sequence ID" value="QTA87914.1"/>
    <property type="molecule type" value="Genomic_DNA"/>
</dbReference>
<keyword evidence="1" id="KW-0802">TPR repeat</keyword>
<dbReference type="InterPro" id="IPR055259">
    <property type="entry name" value="YkvP/CgeB_Glyco_trans-like"/>
</dbReference>
<feature type="domain" description="Spore protein YkvP/CgeB glycosyl transferase-like" evidence="2">
    <location>
        <begin position="273"/>
        <end position="387"/>
    </location>
</feature>
<dbReference type="SUPFAM" id="SSF53335">
    <property type="entry name" value="S-adenosyl-L-methionine-dependent methyltransferases"/>
    <property type="match status" value="3"/>
</dbReference>
<dbReference type="Proteomes" id="UP000663722">
    <property type="component" value="Chromosome"/>
</dbReference>
<proteinExistence type="predicted"/>
<dbReference type="SUPFAM" id="SSF48452">
    <property type="entry name" value="TPR-like"/>
    <property type="match status" value="1"/>
</dbReference>
<dbReference type="Pfam" id="PF13578">
    <property type="entry name" value="Methyltransf_24"/>
    <property type="match status" value="1"/>
</dbReference>
<dbReference type="Gene3D" id="1.25.40.10">
    <property type="entry name" value="Tetratricopeptide repeat domain"/>
    <property type="match status" value="1"/>
</dbReference>
<evidence type="ECO:0000313" key="5">
    <source>
        <dbReference type="Proteomes" id="UP000663722"/>
    </source>
</evidence>
<dbReference type="SMART" id="SM00028">
    <property type="entry name" value="TPR"/>
    <property type="match status" value="2"/>
</dbReference>
<feature type="domain" description="Methyltransferase" evidence="3">
    <location>
        <begin position="502"/>
        <end position="596"/>
    </location>
</feature>
<sequence length="1306" mass="148843">MQLGHEQSADLPLERTEKSLLKFLQIHTFYVHYLSNYYKANPSLSSASFKEQIDDLLRDGLGAIHMFAPYMNELEDYEAQLIIANNPYSQQQWMRENHVLLTNDKDWMYEISRRQIEHLKPDVLYLSDPITFDSRFVRSLSWKPSLIIGWRAANIPEGTDWSEFDIMLSSLSALRETALTLGAKSAEHFFPGFPVFIHEMIRDVQQPSYDVVFSGQWTLNQHPRRNHYLTEIAKAASQPGQEFSCAYYLSGQTDKIVPEVAKYNLGAHFGISMHRALRSGRIAIDARGILETKNSAHQETTDLAVKETANMRIFEVTGSGVFLLTEYFENLSQYFEPGKEIETFRDEKELIDKIHYYLANPDKREAIAQRGHERCLREYSMQNRALEFDKIIRKHLAQKFNSMSPQTDNKNSENKMIRKEINKEGWDAYAHNFDKYKKDEKIPGLVSEDHTQVQYLGDEWNVMCKAMRHPYGINVFSVEEFAKYLNDHFVSSYLPEGNNLNIMEIGPGGGRVTQLLLPRCQHLYAVDISTEMLNQLKQRFQDEEKIQYIITNGSEIKEIPPASLDVMISFDAFVHMEPYEIFRYLEITKALLKENGVGILHFSDMETPIGFQKFRDDVPSLVQSGASFYTFSAMCKSIMRKFLEELGFEVITITNDIIPRDAVAVFQLKGNQKKNHQNIEMLLEQAVKHLNANNNTEALALLDNAISLNPGNHSVRYGRAVALARLGRMDEAIDTLNALLSVEPNHEKAQALLNEIFVAFVSNLMVQAANALNANKNNEAFALLNKAKSLRKPAQGLDYLRAIYFLRINQPVSAREALQEELRYFPNNEDAKKVLSQISAQYPQLASPKIDDPEFQELLQLIRPYTMLSEERLFSLFSLAKQVCLEDIPGNFVECGVAAGGSTALLATVIKRYSKRPRWHYAFDSFEGMPTPTEQDKDGRGVGAEATGWGTGTCAAPEESVKEICAKLGVSDIVKPVKGYFESALPQMRDNAGMIALLHMDGDWYESTKAILHNLYDHVVNNGFIQVDDYGYWQGCKKAIHEFESLRNLQFEINQIDGTGVWFRKPDKFPVNESLPSSLVTDFQNSDPSRKGVDSQMSQNERFQLFYAIRKLLPAKSSPLRFVEIGSWAGASLLLIHAAIKQRTPNVQGFSIEPGGQPQFYEVLKHLSNEVSHLHMFSHQAAPQLKQFFEKDGNFPEFIFIDGSHTYEGVRQDITDFFPLLAPDGIMIFHDYLPAMNDENREAIFSHHGGKEPGIRQACQKLMENTYHCEVIDIPLLCPTDPTQTQPHLPIIPGVFSTLRAYRKSV</sequence>
<dbReference type="RefSeq" id="WP_207682917.1">
    <property type="nucleotide sequence ID" value="NZ_CP061800.1"/>
</dbReference>
<feature type="repeat" description="TPR" evidence="1">
    <location>
        <begin position="713"/>
        <end position="746"/>
    </location>
</feature>